<accession>W1P5D8</accession>
<dbReference type="Pfam" id="PF13812">
    <property type="entry name" value="PPR_3"/>
    <property type="match status" value="1"/>
</dbReference>
<feature type="repeat" description="PPR" evidence="2">
    <location>
        <begin position="265"/>
        <end position="295"/>
    </location>
</feature>
<dbReference type="OMA" id="WKFSRLM"/>
<evidence type="ECO:0000313" key="4">
    <source>
        <dbReference type="EMBL" id="ERN02791.1"/>
    </source>
</evidence>
<reference evidence="5" key="1">
    <citation type="journal article" date="2013" name="Science">
        <title>The Amborella genome and the evolution of flowering plants.</title>
        <authorList>
            <consortium name="Amborella Genome Project"/>
        </authorList>
    </citation>
    <scope>NUCLEOTIDE SEQUENCE [LARGE SCALE GENOMIC DNA]</scope>
</reference>
<dbReference type="GO" id="GO:0009507">
    <property type="term" value="C:chloroplast"/>
    <property type="evidence" value="ECO:0000318"/>
    <property type="project" value="GO_Central"/>
</dbReference>
<feature type="region of interest" description="Disordered" evidence="3">
    <location>
        <begin position="1"/>
        <end position="26"/>
    </location>
</feature>
<sequence length="828" mass="94466">MQMQTTMLPLPPQNPNTNPKYPSQFEPDTRRIKQKLVRKGVFPTPKIVHALRKKEIQKANRKANRLTQALEKKRDEEGGEKPLSELERQAMDAALRVRAAREEYRSIMREFNGGFAGRPWVRGFDVKGLARVSEEYKGKKLRVEYLEEFREMLSAGNSEELLGFVGGEDAEEEGGLVKGGRKGLRYGRREGDESRVRMLVHRLNVLNLSKRNWKFSRLMSNTNIVFTEDNLLKIIEGLGAVGNWMQALFVVEWVYKTDHYKHHKSRFVYTKLLAVLGKARRPSEALDIFNEMREDYFLYPDMAAYHSIAVTLGQAGQVKELLKVIDYMRQRPSKKALNVQRKSWNPCLEPDVVIYNAVLNACVPCGDWKGVFWVLGQMRHSGLKPSGATYGLAMEVMLKSGKYDLVHKFFGTMRRGGLAPKALTYKVLVSCLWAEGKVNEAVEAVEDMERRGVVGTASVYYELACCLCNNGRWKEAMTQIEKLKSLPLSRPLEVAFTGMIQSCMDGGYVRDGISIFENMQEYCTLNIGTINVMLKLYGCNDMFTKAKELFEGIKMPEARYDMNLDCHGVNSPDAYTYSLMLEASAISLQWEYFEHVYKEMALSGFQLDQNKHAWLLVEASRAGMMHLLEHAFDSALEAGELPHWSIFTEMICQTLICHDFKRAITLVNSMAHVSLQVSEKQWTNLFKRNSDKISIEELQKLRQCLNDKGLMSEPIVTNLSKSLCYLCGSNIPTEYALCDVTTKLSTFSEEDRDVSFNGDECFSLEENVEDIFDPLPELSRFRIDESGLDDYGSFEHAFEGSELPSASEILERWKEGEMKDANCTQSML</sequence>
<dbReference type="STRING" id="13333.W1P5D8"/>
<name>W1P5D8_AMBTC</name>
<dbReference type="KEGG" id="atr:18430911"/>
<dbReference type="HOGENOM" id="CLU_009409_1_0_1"/>
<feature type="compositionally biased region" description="Basic and acidic residues" evidence="3">
    <location>
        <begin position="70"/>
        <end position="87"/>
    </location>
</feature>
<feature type="region of interest" description="Disordered" evidence="3">
    <location>
        <begin position="58"/>
        <end position="87"/>
    </location>
</feature>
<dbReference type="PROSITE" id="PS51375">
    <property type="entry name" value="PPR"/>
    <property type="match status" value="4"/>
</dbReference>
<keyword evidence="5" id="KW-1185">Reference proteome</keyword>
<feature type="repeat" description="PPR" evidence="2">
    <location>
        <begin position="351"/>
        <end position="385"/>
    </location>
</feature>
<feature type="repeat" description="PPR" evidence="2">
    <location>
        <begin position="386"/>
        <end position="420"/>
    </location>
</feature>
<dbReference type="InterPro" id="IPR044645">
    <property type="entry name" value="DG1/EMB2279-like"/>
</dbReference>
<proteinExistence type="predicted"/>
<dbReference type="PANTHER" id="PTHR46935">
    <property type="entry name" value="OS01G0674700 PROTEIN"/>
    <property type="match status" value="1"/>
</dbReference>
<feature type="repeat" description="PPR" evidence="2">
    <location>
        <begin position="421"/>
        <end position="455"/>
    </location>
</feature>
<evidence type="ECO:0008006" key="6">
    <source>
        <dbReference type="Google" id="ProtNLM"/>
    </source>
</evidence>
<dbReference type="Pfam" id="PF01535">
    <property type="entry name" value="PPR"/>
    <property type="match status" value="4"/>
</dbReference>
<organism evidence="4 5">
    <name type="scientific">Amborella trichopoda</name>
    <dbReference type="NCBI Taxonomy" id="13333"/>
    <lineage>
        <taxon>Eukaryota</taxon>
        <taxon>Viridiplantae</taxon>
        <taxon>Streptophyta</taxon>
        <taxon>Embryophyta</taxon>
        <taxon>Tracheophyta</taxon>
        <taxon>Spermatophyta</taxon>
        <taxon>Magnoliopsida</taxon>
        <taxon>Amborellales</taxon>
        <taxon>Amborellaceae</taxon>
        <taxon>Amborella</taxon>
    </lineage>
</organism>
<dbReference type="InterPro" id="IPR011990">
    <property type="entry name" value="TPR-like_helical_dom_sf"/>
</dbReference>
<protein>
    <recommendedName>
        <fullName evidence="6">Pentacotripeptide-repeat region of PRORP domain-containing protein</fullName>
    </recommendedName>
</protein>
<dbReference type="Gene3D" id="1.25.40.10">
    <property type="entry name" value="Tetratricopeptide repeat domain"/>
    <property type="match status" value="4"/>
</dbReference>
<evidence type="ECO:0000256" key="2">
    <source>
        <dbReference type="PROSITE-ProRule" id="PRU00708"/>
    </source>
</evidence>
<dbReference type="EMBL" id="KI394485">
    <property type="protein sequence ID" value="ERN02791.1"/>
    <property type="molecule type" value="Genomic_DNA"/>
</dbReference>
<dbReference type="Proteomes" id="UP000017836">
    <property type="component" value="Unassembled WGS sequence"/>
</dbReference>
<dbReference type="eggNOG" id="KOG4197">
    <property type="taxonomic scope" value="Eukaryota"/>
</dbReference>
<dbReference type="GO" id="GO:0042793">
    <property type="term" value="P:plastid transcription"/>
    <property type="evidence" value="ECO:0007669"/>
    <property type="project" value="EnsemblPlants"/>
</dbReference>
<dbReference type="AlphaFoldDB" id="W1P5D8"/>
<keyword evidence="1" id="KW-0677">Repeat</keyword>
<evidence type="ECO:0000313" key="5">
    <source>
        <dbReference type="Proteomes" id="UP000017836"/>
    </source>
</evidence>
<dbReference type="GO" id="GO:0009658">
    <property type="term" value="P:chloroplast organization"/>
    <property type="evidence" value="ECO:0000318"/>
    <property type="project" value="GO_Central"/>
</dbReference>
<dbReference type="PANTHER" id="PTHR46935:SF2">
    <property type="entry name" value="PENTACOTRIPEPTIDE-REPEAT REGION OF PRORP DOMAIN-CONTAINING PROTEIN"/>
    <property type="match status" value="1"/>
</dbReference>
<gene>
    <name evidence="4" type="ORF">AMTR_s00086p00094500</name>
</gene>
<dbReference type="NCBIfam" id="TIGR00756">
    <property type="entry name" value="PPR"/>
    <property type="match status" value="1"/>
</dbReference>
<evidence type="ECO:0000256" key="1">
    <source>
        <dbReference type="ARBA" id="ARBA00022737"/>
    </source>
</evidence>
<dbReference type="FunFam" id="1.25.40.10:FF:001552">
    <property type="entry name" value="Predicted protein"/>
    <property type="match status" value="1"/>
</dbReference>
<dbReference type="OrthoDB" id="1904535at2759"/>
<dbReference type="InterPro" id="IPR002885">
    <property type="entry name" value="PPR_rpt"/>
</dbReference>
<dbReference type="Gramene" id="ERN02791">
    <property type="protein sequence ID" value="ERN02791"/>
    <property type="gene ID" value="AMTR_s00086p00094500"/>
</dbReference>
<evidence type="ECO:0000256" key="3">
    <source>
        <dbReference type="SAM" id="MobiDB-lite"/>
    </source>
</evidence>